<comment type="cofactor">
    <cofactor evidence="1">
        <name>Cu(2+)</name>
        <dbReference type="ChEBI" id="CHEBI:29036"/>
    </cofactor>
</comment>
<evidence type="ECO:0000256" key="9">
    <source>
        <dbReference type="ARBA" id="ARBA00023157"/>
    </source>
</evidence>
<evidence type="ECO:0000256" key="4">
    <source>
        <dbReference type="ARBA" id="ARBA00022723"/>
    </source>
</evidence>
<keyword evidence="4" id="KW-0479">Metal-binding</keyword>
<name>A0ABR0SCN0_9HYPO</name>
<evidence type="ECO:0000256" key="7">
    <source>
        <dbReference type="ARBA" id="ARBA00023008"/>
    </source>
</evidence>
<keyword evidence="10" id="KW-0325">Glycoprotein</keyword>
<evidence type="ECO:0000256" key="10">
    <source>
        <dbReference type="ARBA" id="ARBA00023180"/>
    </source>
</evidence>
<evidence type="ECO:0000256" key="2">
    <source>
        <dbReference type="ARBA" id="ARBA00004613"/>
    </source>
</evidence>
<keyword evidence="7" id="KW-0186">Copper</keyword>
<accession>A0ABR0SCN0</accession>
<comment type="subcellular location">
    <subcellularLocation>
        <location evidence="2">Secreted</location>
    </subcellularLocation>
</comment>
<reference evidence="13 14" key="1">
    <citation type="submission" date="2024-01" db="EMBL/GenBank/DDBJ databases">
        <title>Complete genome of Cladobotryum mycophilum ATHUM6906.</title>
        <authorList>
            <person name="Christinaki A.C."/>
            <person name="Myridakis A.I."/>
            <person name="Kouvelis V.N."/>
        </authorList>
    </citation>
    <scope>NUCLEOTIDE SEQUENCE [LARGE SCALE GENOMIC DNA]</scope>
    <source>
        <strain evidence="13 14">ATHUM6906</strain>
    </source>
</reference>
<evidence type="ECO:0000256" key="12">
    <source>
        <dbReference type="SAM" id="SignalP"/>
    </source>
</evidence>
<organism evidence="13 14">
    <name type="scientific">Cladobotryum mycophilum</name>
    <dbReference type="NCBI Taxonomy" id="491253"/>
    <lineage>
        <taxon>Eukaryota</taxon>
        <taxon>Fungi</taxon>
        <taxon>Dikarya</taxon>
        <taxon>Ascomycota</taxon>
        <taxon>Pezizomycotina</taxon>
        <taxon>Sordariomycetes</taxon>
        <taxon>Hypocreomycetidae</taxon>
        <taxon>Hypocreales</taxon>
        <taxon>Hypocreaceae</taxon>
        <taxon>Cladobotryum</taxon>
    </lineage>
</organism>
<evidence type="ECO:0000256" key="1">
    <source>
        <dbReference type="ARBA" id="ARBA00001973"/>
    </source>
</evidence>
<evidence type="ECO:0000313" key="14">
    <source>
        <dbReference type="Proteomes" id="UP001338125"/>
    </source>
</evidence>
<dbReference type="InterPro" id="IPR054497">
    <property type="entry name" value="LPMO_AA14"/>
</dbReference>
<evidence type="ECO:0000256" key="5">
    <source>
        <dbReference type="ARBA" id="ARBA00022729"/>
    </source>
</evidence>
<gene>
    <name evidence="13" type="ORF">PT974_11077</name>
</gene>
<evidence type="ECO:0000256" key="6">
    <source>
        <dbReference type="ARBA" id="ARBA00023002"/>
    </source>
</evidence>
<dbReference type="EMBL" id="JAVFKD010000015">
    <property type="protein sequence ID" value="KAK5989550.1"/>
    <property type="molecule type" value="Genomic_DNA"/>
</dbReference>
<keyword evidence="9" id="KW-1015">Disulfide bond</keyword>
<dbReference type="Pfam" id="PF22810">
    <property type="entry name" value="LPMO_AA14"/>
    <property type="match status" value="1"/>
</dbReference>
<keyword evidence="3" id="KW-0964">Secreted</keyword>
<keyword evidence="8" id="KW-0503">Monooxygenase</keyword>
<sequence length="284" mass="30540">MYWSIPVAVALASGAAAHTAAFAKGMYCEGGANPNQYDQNSNTPVNPLYQLPKSQWWMQADRGCKNVPPRNGESLAIPAGGSFTVELAHNQAQTSLSYNGQFAGEWPDGKAHPENWAGPNGDCIQDDGAMHTHGQSTAAGTAFAISYTSDINQVTLDNLAVFSVAYNTPWKRVQQYQVPRDLPACPSGGCICAWLWVPDGCGTPNMYMQPYKCHVTNSSSNRRVAPAKAPVYCANDQSKCVRGAKQMIAWNQAEGNNVQVPNGASPGYNGKMGWTDGAQNDIFQ</sequence>
<feature type="signal peptide" evidence="12">
    <location>
        <begin position="1"/>
        <end position="17"/>
    </location>
</feature>
<comment type="caution">
    <text evidence="13">The sequence shown here is derived from an EMBL/GenBank/DDBJ whole genome shotgun (WGS) entry which is preliminary data.</text>
</comment>
<feature type="chain" id="PRO_5046933259" evidence="12">
    <location>
        <begin position="18"/>
        <end position="284"/>
    </location>
</feature>
<proteinExistence type="inferred from homology"/>
<dbReference type="Proteomes" id="UP001338125">
    <property type="component" value="Unassembled WGS sequence"/>
</dbReference>
<keyword evidence="5 12" id="KW-0732">Signal</keyword>
<keyword evidence="6" id="KW-0560">Oxidoreductase</keyword>
<evidence type="ECO:0000256" key="8">
    <source>
        <dbReference type="ARBA" id="ARBA00023033"/>
    </source>
</evidence>
<evidence type="ECO:0000256" key="11">
    <source>
        <dbReference type="ARBA" id="ARBA00046340"/>
    </source>
</evidence>
<evidence type="ECO:0000313" key="13">
    <source>
        <dbReference type="EMBL" id="KAK5989550.1"/>
    </source>
</evidence>
<comment type="similarity">
    <text evidence="11">Belongs to the polysaccharide monooxygenase AA14 family.</text>
</comment>
<protein>
    <submittedName>
        <fullName evidence="13">Uncharacterized protein</fullName>
    </submittedName>
</protein>
<evidence type="ECO:0000256" key="3">
    <source>
        <dbReference type="ARBA" id="ARBA00022525"/>
    </source>
</evidence>
<keyword evidence="14" id="KW-1185">Reference proteome</keyword>